<keyword evidence="1" id="KW-0732">Signal</keyword>
<organism evidence="2 3">
    <name type="scientific">Thiobacter aerophilum</name>
    <dbReference type="NCBI Taxonomy" id="3121275"/>
    <lineage>
        <taxon>Bacteria</taxon>
        <taxon>Pseudomonadati</taxon>
        <taxon>Pseudomonadota</taxon>
        <taxon>Betaproteobacteria</taxon>
        <taxon>Burkholderiales</taxon>
        <taxon>Thiobacteraceae</taxon>
        <taxon>Thiobacter</taxon>
    </lineage>
</organism>
<comment type="caution">
    <text evidence="2">The sequence shown here is derived from an EMBL/GenBank/DDBJ whole genome shotgun (WGS) entry which is preliminary data.</text>
</comment>
<name>A0ABV0EFT0_9BURK</name>
<dbReference type="Proteomes" id="UP001482231">
    <property type="component" value="Unassembled WGS sequence"/>
</dbReference>
<proteinExistence type="predicted"/>
<sequence length="252" mass="27745">MRQLAACLLGLMLASAGWAVEDATTLRVPAGETEIPVARYSAAGSRVLLWLPSEYGVLPQEHRAARALAQQGIETWLADLYGARFLPAVASSAETLPAEDVYHLIRAAFAAKREVWLSSAGRGAKYALEGARLWQEREGQGKPLAGAILLYPNLYLAQPEPGSEPAYLPVTAQTRLNVYILQGELSPWYWTLDTLTSVMRSSGSQIVVRTVAGIRDRFYFRDDAMPAERELGEHLPTFMRDLILHPPAESPK</sequence>
<keyword evidence="3" id="KW-1185">Reference proteome</keyword>
<reference evidence="2 3" key="1">
    <citation type="submission" date="2024-02" db="EMBL/GenBank/DDBJ databases">
        <title>New thermophilic sulfur-oxidizing bacteria from a hot springs of the Uzon caldera (Kamchatka, Russia).</title>
        <authorList>
            <person name="Dukat A.M."/>
            <person name="Elcheninov A.G."/>
            <person name="Frolov E.N."/>
        </authorList>
    </citation>
    <scope>NUCLEOTIDE SEQUENCE [LARGE SCALE GENOMIC DNA]</scope>
    <source>
        <strain evidence="2 3">AK1</strain>
    </source>
</reference>
<feature type="signal peptide" evidence="1">
    <location>
        <begin position="1"/>
        <end position="19"/>
    </location>
</feature>
<gene>
    <name evidence="2" type="ORF">V6E02_03295</name>
</gene>
<evidence type="ECO:0000256" key="1">
    <source>
        <dbReference type="SAM" id="SignalP"/>
    </source>
</evidence>
<accession>A0ABV0EFT0</accession>
<dbReference type="EMBL" id="JBAJEX010000002">
    <property type="protein sequence ID" value="MEO1766239.1"/>
    <property type="molecule type" value="Genomic_DNA"/>
</dbReference>
<dbReference type="InterPro" id="IPR029058">
    <property type="entry name" value="AB_hydrolase_fold"/>
</dbReference>
<feature type="chain" id="PRO_5047103757" description="Alpha/beta hydrolase" evidence="1">
    <location>
        <begin position="20"/>
        <end position="252"/>
    </location>
</feature>
<evidence type="ECO:0000313" key="2">
    <source>
        <dbReference type="EMBL" id="MEO1766239.1"/>
    </source>
</evidence>
<protein>
    <recommendedName>
        <fullName evidence="4">Alpha/beta hydrolase</fullName>
    </recommendedName>
</protein>
<dbReference type="SUPFAM" id="SSF53474">
    <property type="entry name" value="alpha/beta-Hydrolases"/>
    <property type="match status" value="1"/>
</dbReference>
<evidence type="ECO:0008006" key="4">
    <source>
        <dbReference type="Google" id="ProtNLM"/>
    </source>
</evidence>
<dbReference type="RefSeq" id="WP_347307135.1">
    <property type="nucleotide sequence ID" value="NZ_JBAJEX010000002.1"/>
</dbReference>
<evidence type="ECO:0000313" key="3">
    <source>
        <dbReference type="Proteomes" id="UP001482231"/>
    </source>
</evidence>